<dbReference type="Gene3D" id="3.40.50.1820">
    <property type="entry name" value="alpha/beta hydrolase"/>
    <property type="match status" value="1"/>
</dbReference>
<dbReference type="SUPFAM" id="SSF53474">
    <property type="entry name" value="alpha/beta-Hydrolases"/>
    <property type="match status" value="1"/>
</dbReference>
<accession>A0A7W3J166</accession>
<comment type="caution">
    <text evidence="2">The sequence shown here is derived from an EMBL/GenBank/DDBJ whole genome shotgun (WGS) entry which is preliminary data.</text>
</comment>
<reference evidence="2 3" key="1">
    <citation type="submission" date="2020-07" db="EMBL/GenBank/DDBJ databases">
        <title>Sequencing the genomes of 1000 actinobacteria strains.</title>
        <authorList>
            <person name="Klenk H.-P."/>
        </authorList>
    </citation>
    <scope>NUCLEOTIDE SEQUENCE [LARGE SCALE GENOMIC DNA]</scope>
    <source>
        <strain evidence="2 3">DSM 21349</strain>
    </source>
</reference>
<keyword evidence="3" id="KW-1185">Reference proteome</keyword>
<dbReference type="RefSeq" id="WP_220481339.1">
    <property type="nucleotide sequence ID" value="NZ_JACGXA010000001.1"/>
</dbReference>
<evidence type="ECO:0000313" key="2">
    <source>
        <dbReference type="EMBL" id="MBA8804249.1"/>
    </source>
</evidence>
<dbReference type="AlphaFoldDB" id="A0A7W3J166"/>
<evidence type="ECO:0000313" key="3">
    <source>
        <dbReference type="Proteomes" id="UP000580910"/>
    </source>
</evidence>
<dbReference type="EMBL" id="JACGXA010000001">
    <property type="protein sequence ID" value="MBA8804249.1"/>
    <property type="molecule type" value="Genomic_DNA"/>
</dbReference>
<feature type="domain" description="AB hydrolase-1" evidence="1">
    <location>
        <begin position="25"/>
        <end position="199"/>
    </location>
</feature>
<name>A0A7W3J166_9ACTN</name>
<proteinExistence type="predicted"/>
<organism evidence="2 3">
    <name type="scientific">Nocardioides ginsengisegetis</name>
    <dbReference type="NCBI Taxonomy" id="661491"/>
    <lineage>
        <taxon>Bacteria</taxon>
        <taxon>Bacillati</taxon>
        <taxon>Actinomycetota</taxon>
        <taxon>Actinomycetes</taxon>
        <taxon>Propionibacteriales</taxon>
        <taxon>Nocardioidaceae</taxon>
        <taxon>Nocardioides</taxon>
    </lineage>
</organism>
<sequence>MPTETATPASPALTRRDVPGRRALVLMLHGGTETSTRPVDGRSASWRRSAAMQRAIGDTLHEAGVSTWLVGYRQRGWNGGAPVEDARWALDEVRRELGRLPVVLLGHSMGARTAVHVADDEDVVGVVGLAPWLPEGEPVGALAGKRLLAAHGRRDRITSPRATRAYVERAAKVAAEVDFVDMGPVGHYMFKRVRAWNELAARASLALL</sequence>
<gene>
    <name evidence="2" type="ORF">FB382_002540</name>
</gene>
<dbReference type="InterPro" id="IPR000073">
    <property type="entry name" value="AB_hydrolase_1"/>
</dbReference>
<dbReference type="Proteomes" id="UP000580910">
    <property type="component" value="Unassembled WGS sequence"/>
</dbReference>
<protein>
    <submittedName>
        <fullName evidence="2">Putative esterase</fullName>
    </submittedName>
</protein>
<evidence type="ECO:0000259" key="1">
    <source>
        <dbReference type="Pfam" id="PF12697"/>
    </source>
</evidence>
<dbReference type="GO" id="GO:0003824">
    <property type="term" value="F:catalytic activity"/>
    <property type="evidence" value="ECO:0007669"/>
    <property type="project" value="UniProtKB-ARBA"/>
</dbReference>
<dbReference type="InterPro" id="IPR029058">
    <property type="entry name" value="AB_hydrolase_fold"/>
</dbReference>
<dbReference type="Pfam" id="PF12697">
    <property type="entry name" value="Abhydrolase_6"/>
    <property type="match status" value="1"/>
</dbReference>